<evidence type="ECO:0000259" key="4">
    <source>
        <dbReference type="PROSITE" id="PS51782"/>
    </source>
</evidence>
<proteinExistence type="predicted"/>
<name>A0AA95SB10_9BACI</name>
<keyword evidence="1" id="KW-0175">Coiled coil</keyword>
<dbReference type="AlphaFoldDB" id="A0AA95SB10"/>
<dbReference type="Gene3D" id="3.10.350.10">
    <property type="entry name" value="LysM domain"/>
    <property type="match status" value="1"/>
</dbReference>
<sequence length="249" mass="28564">MNKEEPYRDQAERLKQRIQKINEKNEIVEEDDKLPPREQIHRQKKKKTKWKLKYPVIRLLVLSFILLPIIIFSVISYRDGGKKVNGTEKNSGDSLWNEPINFENQKKDDEILDDKSNKSEEPKEIKDDNKDLSTPVEKGEEPKVEPDQPVTTNNANSSAPPPAPNAGNANKQVSEKNSPQQAEKTNSQPNTPPKQDKMIYHTVQRQETLYKLAKKYYNSAKGIEIIKKANNLTSDQIQVGQVLKIPLNN</sequence>
<keyword evidence="3" id="KW-0812">Transmembrane</keyword>
<dbReference type="InterPro" id="IPR036779">
    <property type="entry name" value="LysM_dom_sf"/>
</dbReference>
<feature type="compositionally biased region" description="Basic and acidic residues" evidence="2">
    <location>
        <begin position="104"/>
        <end position="146"/>
    </location>
</feature>
<dbReference type="CDD" id="cd00118">
    <property type="entry name" value="LysM"/>
    <property type="match status" value="1"/>
</dbReference>
<dbReference type="RefSeq" id="WP_066089391.1">
    <property type="nucleotide sequence ID" value="NZ_CP126114.1"/>
</dbReference>
<dbReference type="SUPFAM" id="SSF54106">
    <property type="entry name" value="LysM domain"/>
    <property type="match status" value="1"/>
</dbReference>
<evidence type="ECO:0000313" key="5">
    <source>
        <dbReference type="EMBL" id="WHY84478.1"/>
    </source>
</evidence>
<dbReference type="Proteomes" id="UP001178288">
    <property type="component" value="Chromosome"/>
</dbReference>
<keyword evidence="6" id="KW-1185">Reference proteome</keyword>
<feature type="domain" description="LysM" evidence="4">
    <location>
        <begin position="199"/>
        <end position="245"/>
    </location>
</feature>
<feature type="transmembrane region" description="Helical" evidence="3">
    <location>
        <begin position="56"/>
        <end position="77"/>
    </location>
</feature>
<dbReference type="SMART" id="SM00257">
    <property type="entry name" value="LysM"/>
    <property type="match status" value="1"/>
</dbReference>
<dbReference type="Pfam" id="PF01476">
    <property type="entry name" value="LysM"/>
    <property type="match status" value="1"/>
</dbReference>
<dbReference type="KEGG" id="nnv:QNH39_17665"/>
<dbReference type="InterPro" id="IPR018392">
    <property type="entry name" value="LysM"/>
</dbReference>
<organism evidence="5 6">
    <name type="scientific">Neobacillus novalis</name>
    <dbReference type="NCBI Taxonomy" id="220687"/>
    <lineage>
        <taxon>Bacteria</taxon>
        <taxon>Bacillati</taxon>
        <taxon>Bacillota</taxon>
        <taxon>Bacilli</taxon>
        <taxon>Bacillales</taxon>
        <taxon>Bacillaceae</taxon>
        <taxon>Neobacillus</taxon>
    </lineage>
</organism>
<keyword evidence="3" id="KW-0472">Membrane</keyword>
<dbReference type="EMBL" id="CP126114">
    <property type="protein sequence ID" value="WHY84478.1"/>
    <property type="molecule type" value="Genomic_DNA"/>
</dbReference>
<keyword evidence="3" id="KW-1133">Transmembrane helix</keyword>
<feature type="coiled-coil region" evidence="1">
    <location>
        <begin position="4"/>
        <end position="31"/>
    </location>
</feature>
<feature type="compositionally biased region" description="Polar residues" evidence="2">
    <location>
        <begin position="171"/>
        <end position="189"/>
    </location>
</feature>
<evidence type="ECO:0000256" key="3">
    <source>
        <dbReference type="SAM" id="Phobius"/>
    </source>
</evidence>
<evidence type="ECO:0000256" key="2">
    <source>
        <dbReference type="SAM" id="MobiDB-lite"/>
    </source>
</evidence>
<reference evidence="5" key="1">
    <citation type="submission" date="2023-05" db="EMBL/GenBank/DDBJ databases">
        <title>Comparative genomics of Bacillaceae isolates and their secondary metabolite potential.</title>
        <authorList>
            <person name="Song L."/>
            <person name="Nielsen L.J."/>
            <person name="Mohite O."/>
            <person name="Xu X."/>
            <person name="Weber T."/>
            <person name="Kovacs A.T."/>
        </authorList>
    </citation>
    <scope>NUCLEOTIDE SEQUENCE</scope>
    <source>
        <strain evidence="5">XLM17</strain>
    </source>
</reference>
<gene>
    <name evidence="5" type="ORF">QNH39_17665</name>
</gene>
<accession>A0AA95SB10</accession>
<evidence type="ECO:0000256" key="1">
    <source>
        <dbReference type="SAM" id="Coils"/>
    </source>
</evidence>
<evidence type="ECO:0000313" key="6">
    <source>
        <dbReference type="Proteomes" id="UP001178288"/>
    </source>
</evidence>
<protein>
    <submittedName>
        <fullName evidence="5">LysM peptidoglycan-binding domain-containing protein</fullName>
    </submittedName>
</protein>
<dbReference type="PROSITE" id="PS51782">
    <property type="entry name" value="LYSM"/>
    <property type="match status" value="1"/>
</dbReference>
<feature type="region of interest" description="Disordered" evidence="2">
    <location>
        <begin position="81"/>
        <end position="198"/>
    </location>
</feature>